<dbReference type="EMBL" id="JANPWB010000007">
    <property type="protein sequence ID" value="KAJ1169649.1"/>
    <property type="molecule type" value="Genomic_DNA"/>
</dbReference>
<keyword evidence="2" id="KW-1185">Reference proteome</keyword>
<dbReference type="AlphaFoldDB" id="A0AAV7SZT7"/>
<evidence type="ECO:0000313" key="2">
    <source>
        <dbReference type="Proteomes" id="UP001066276"/>
    </source>
</evidence>
<reference evidence="1" key="1">
    <citation type="journal article" date="2022" name="bioRxiv">
        <title>Sequencing and chromosome-scale assembly of the giantPleurodeles waltlgenome.</title>
        <authorList>
            <person name="Brown T."/>
            <person name="Elewa A."/>
            <person name="Iarovenko S."/>
            <person name="Subramanian E."/>
            <person name="Araus A.J."/>
            <person name="Petzold A."/>
            <person name="Susuki M."/>
            <person name="Suzuki K.-i.T."/>
            <person name="Hayashi T."/>
            <person name="Toyoda A."/>
            <person name="Oliveira C."/>
            <person name="Osipova E."/>
            <person name="Leigh N.D."/>
            <person name="Simon A."/>
            <person name="Yun M.H."/>
        </authorList>
    </citation>
    <scope>NUCLEOTIDE SEQUENCE</scope>
    <source>
        <strain evidence="1">20211129_DDA</strain>
        <tissue evidence="1">Liver</tissue>
    </source>
</reference>
<organism evidence="1 2">
    <name type="scientific">Pleurodeles waltl</name>
    <name type="common">Iberian ribbed newt</name>
    <dbReference type="NCBI Taxonomy" id="8319"/>
    <lineage>
        <taxon>Eukaryota</taxon>
        <taxon>Metazoa</taxon>
        <taxon>Chordata</taxon>
        <taxon>Craniata</taxon>
        <taxon>Vertebrata</taxon>
        <taxon>Euteleostomi</taxon>
        <taxon>Amphibia</taxon>
        <taxon>Batrachia</taxon>
        <taxon>Caudata</taxon>
        <taxon>Salamandroidea</taxon>
        <taxon>Salamandridae</taxon>
        <taxon>Pleurodelinae</taxon>
        <taxon>Pleurodeles</taxon>
    </lineage>
</organism>
<dbReference type="Proteomes" id="UP001066276">
    <property type="component" value="Chromosome 4_1"/>
</dbReference>
<accession>A0AAV7SZT7</accession>
<proteinExistence type="predicted"/>
<comment type="caution">
    <text evidence="1">The sequence shown here is derived from an EMBL/GenBank/DDBJ whole genome shotgun (WGS) entry which is preliminary data.</text>
</comment>
<evidence type="ECO:0000313" key="1">
    <source>
        <dbReference type="EMBL" id="KAJ1169649.1"/>
    </source>
</evidence>
<sequence length="67" mass="7093">MMLDTEPMLSLPADDAGHGARAIPACGCCWTRSPCYPCRRMILDTEPMLSLPADDAGHGAHAIPARG</sequence>
<gene>
    <name evidence="1" type="ORF">NDU88_001540</name>
</gene>
<protein>
    <submittedName>
        <fullName evidence="1">Uncharacterized protein</fullName>
    </submittedName>
</protein>
<name>A0AAV7SZT7_PLEWA</name>